<dbReference type="Gene3D" id="3.40.367.20">
    <property type="match status" value="1"/>
</dbReference>
<dbReference type="PANTHER" id="PTHR47690">
    <property type="entry name" value="GLUCOKINASE"/>
    <property type="match status" value="1"/>
</dbReference>
<dbReference type="CDD" id="cd24008">
    <property type="entry name" value="ASKHA_NBD_GLK"/>
    <property type="match status" value="1"/>
</dbReference>
<dbReference type="GO" id="GO:0005536">
    <property type="term" value="F:D-glucose binding"/>
    <property type="evidence" value="ECO:0007669"/>
    <property type="project" value="InterPro"/>
</dbReference>
<keyword evidence="1" id="KW-0808">Transferase</keyword>
<dbReference type="InterPro" id="IPR003836">
    <property type="entry name" value="Glucokinase"/>
</dbReference>
<reference evidence="4 5" key="1">
    <citation type="journal article" date="2015" name="Genome Announc.">
        <title>Genome Sequence of a Sulfate-Reducing Thermophilic Bacterium, Thermodesulfobacterium commune DSM 2178T (Phylum Thermodesulfobacteria).</title>
        <authorList>
            <person name="Bhatnagar S."/>
            <person name="Badger J.H."/>
            <person name="Madupu R."/>
            <person name="Khouri H.M."/>
            <person name="O'Connor E.M."/>
            <person name="Robb F.T."/>
            <person name="Ward N.L."/>
            <person name="Eisen J.A."/>
        </authorList>
    </citation>
    <scope>NUCLEOTIDE SEQUENCE [LARGE SCALE GENOMIC DNA]</scope>
    <source>
        <strain evidence="4 5">DSM 2178</strain>
    </source>
</reference>
<protein>
    <recommendedName>
        <fullName evidence="6">Glucokinase</fullName>
    </recommendedName>
</protein>
<dbReference type="OrthoDB" id="9800595at2"/>
<dbReference type="SUPFAM" id="SSF53067">
    <property type="entry name" value="Actin-like ATPase domain"/>
    <property type="match status" value="1"/>
</dbReference>
<evidence type="ECO:0000313" key="4">
    <source>
        <dbReference type="EMBL" id="AIH04565.1"/>
    </source>
</evidence>
<dbReference type="EMBL" id="CP008796">
    <property type="protein sequence ID" value="AIH04565.1"/>
    <property type="molecule type" value="Genomic_DNA"/>
</dbReference>
<evidence type="ECO:0000313" key="5">
    <source>
        <dbReference type="Proteomes" id="UP000028481"/>
    </source>
</evidence>
<dbReference type="AlphaFoldDB" id="A0A075WUG8"/>
<proteinExistence type="inferred from homology"/>
<organism evidence="4 5">
    <name type="scientific">Thermodesulfobacterium commune DSM 2178</name>
    <dbReference type="NCBI Taxonomy" id="289377"/>
    <lineage>
        <taxon>Bacteria</taxon>
        <taxon>Pseudomonadati</taxon>
        <taxon>Thermodesulfobacteriota</taxon>
        <taxon>Thermodesulfobacteria</taxon>
        <taxon>Thermodesulfobacteriales</taxon>
        <taxon>Thermodesulfobacteriaceae</taxon>
        <taxon>Thermodesulfobacterium</taxon>
    </lineage>
</organism>
<dbReference type="Pfam" id="PF02685">
    <property type="entry name" value="Glucokinase"/>
    <property type="match status" value="1"/>
</dbReference>
<dbReference type="eggNOG" id="COG0837">
    <property type="taxonomic scope" value="Bacteria"/>
</dbReference>
<dbReference type="GO" id="GO:0006096">
    <property type="term" value="P:glycolytic process"/>
    <property type="evidence" value="ECO:0007669"/>
    <property type="project" value="InterPro"/>
</dbReference>
<evidence type="ECO:0000256" key="2">
    <source>
        <dbReference type="ARBA" id="ARBA00022777"/>
    </source>
</evidence>
<dbReference type="KEGG" id="tcm:HL41_07690"/>
<comment type="similarity">
    <text evidence="3">Belongs to the bacterial glucokinase family.</text>
</comment>
<dbReference type="Proteomes" id="UP000028481">
    <property type="component" value="Chromosome"/>
</dbReference>
<dbReference type="PANTHER" id="PTHR47690:SF1">
    <property type="entry name" value="GLUCOKINASE"/>
    <property type="match status" value="1"/>
</dbReference>
<dbReference type="STRING" id="289377.HL41_07690"/>
<dbReference type="Gene3D" id="3.30.420.40">
    <property type="match status" value="1"/>
</dbReference>
<gene>
    <name evidence="4" type="ORF">HL41_07690</name>
</gene>
<accession>A0A075WUG8</accession>
<keyword evidence="5" id="KW-1185">Reference proteome</keyword>
<evidence type="ECO:0008006" key="6">
    <source>
        <dbReference type="Google" id="ProtNLM"/>
    </source>
</evidence>
<name>A0A075WUG8_9BACT</name>
<sequence length="306" mass="34718">MLVADIGGTNSRIGILKNRKILNIKIYLTKEHKNLYSILERYFSEVFLENLTEEVYLAVAGPVFEDKAKLTNLGWEVSVKELKKKFNFKEVFLVNDLYGLALGASFLSDKDLKTLKRGKTKKKFPRVFLAPGTGLGISFSIDEGIVLPSENGHTLFCALKKEEYAFLEYLGTLNEEKCWEKALSGKAVSLWYQFYFNQTLIPEEIFNLAKKGEEKALKTVETMVELLGRKASELALTFLPEGGIYLTGGLVSGLKEFLTKKNFLDKFLTGYFNNPKMDFLLERFPIKLIAHPYPVLLGALAILRNR</sequence>
<dbReference type="RefSeq" id="WP_038060491.1">
    <property type="nucleotide sequence ID" value="NZ_CP008796.1"/>
</dbReference>
<dbReference type="GO" id="GO:0004340">
    <property type="term" value="F:glucokinase activity"/>
    <property type="evidence" value="ECO:0007669"/>
    <property type="project" value="InterPro"/>
</dbReference>
<dbReference type="PaxDb" id="289377-HL41_07690"/>
<keyword evidence="2" id="KW-0418">Kinase</keyword>
<dbReference type="InterPro" id="IPR043129">
    <property type="entry name" value="ATPase_NBD"/>
</dbReference>
<dbReference type="GO" id="GO:0005524">
    <property type="term" value="F:ATP binding"/>
    <property type="evidence" value="ECO:0007669"/>
    <property type="project" value="InterPro"/>
</dbReference>
<evidence type="ECO:0000256" key="3">
    <source>
        <dbReference type="RuleBase" id="RU004046"/>
    </source>
</evidence>
<dbReference type="HOGENOM" id="CLU_042582_1_0_0"/>
<dbReference type="GO" id="GO:0005829">
    <property type="term" value="C:cytosol"/>
    <property type="evidence" value="ECO:0007669"/>
    <property type="project" value="TreeGrafter"/>
</dbReference>
<evidence type="ECO:0000256" key="1">
    <source>
        <dbReference type="ARBA" id="ARBA00022679"/>
    </source>
</evidence>
<dbReference type="InterPro" id="IPR050201">
    <property type="entry name" value="Bacterial_glucokinase"/>
</dbReference>